<dbReference type="AlphaFoldDB" id="A0A8K0UHK7"/>
<dbReference type="OrthoDB" id="2564812at2759"/>
<feature type="compositionally biased region" description="Polar residues" evidence="1">
    <location>
        <begin position="140"/>
        <end position="162"/>
    </location>
</feature>
<proteinExistence type="predicted"/>
<organism evidence="4 5">
    <name type="scientific">Cristinia sonorae</name>
    <dbReference type="NCBI Taxonomy" id="1940300"/>
    <lineage>
        <taxon>Eukaryota</taxon>
        <taxon>Fungi</taxon>
        <taxon>Dikarya</taxon>
        <taxon>Basidiomycota</taxon>
        <taxon>Agaricomycotina</taxon>
        <taxon>Agaricomycetes</taxon>
        <taxon>Agaricomycetidae</taxon>
        <taxon>Agaricales</taxon>
        <taxon>Pleurotineae</taxon>
        <taxon>Stephanosporaceae</taxon>
        <taxon>Cristinia</taxon>
    </lineage>
</organism>
<dbReference type="PANTHER" id="PTHR39460">
    <property type="entry name" value="EXPRESSED PROTEIN"/>
    <property type="match status" value="1"/>
</dbReference>
<accession>A0A8K0UHK7</accession>
<gene>
    <name evidence="4" type="ORF">BXZ70DRAFT_957878</name>
</gene>
<feature type="compositionally biased region" description="Low complexity" evidence="1">
    <location>
        <begin position="40"/>
        <end position="56"/>
    </location>
</feature>
<dbReference type="Pfam" id="PF24855">
    <property type="entry name" value="DUF7729"/>
    <property type="match status" value="1"/>
</dbReference>
<evidence type="ECO:0000313" key="5">
    <source>
        <dbReference type="Proteomes" id="UP000813824"/>
    </source>
</evidence>
<keyword evidence="2" id="KW-0812">Transmembrane</keyword>
<evidence type="ECO:0000256" key="1">
    <source>
        <dbReference type="SAM" id="MobiDB-lite"/>
    </source>
</evidence>
<comment type="caution">
    <text evidence="4">The sequence shown here is derived from an EMBL/GenBank/DDBJ whole genome shotgun (WGS) entry which is preliminary data.</text>
</comment>
<reference evidence="4" key="1">
    <citation type="journal article" date="2021" name="New Phytol.">
        <title>Evolutionary innovations through gain and loss of genes in the ectomycorrhizal Boletales.</title>
        <authorList>
            <person name="Wu G."/>
            <person name="Miyauchi S."/>
            <person name="Morin E."/>
            <person name="Kuo A."/>
            <person name="Drula E."/>
            <person name="Varga T."/>
            <person name="Kohler A."/>
            <person name="Feng B."/>
            <person name="Cao Y."/>
            <person name="Lipzen A."/>
            <person name="Daum C."/>
            <person name="Hundley H."/>
            <person name="Pangilinan J."/>
            <person name="Johnson J."/>
            <person name="Barry K."/>
            <person name="LaButti K."/>
            <person name="Ng V."/>
            <person name="Ahrendt S."/>
            <person name="Min B."/>
            <person name="Choi I.G."/>
            <person name="Park H."/>
            <person name="Plett J.M."/>
            <person name="Magnuson J."/>
            <person name="Spatafora J.W."/>
            <person name="Nagy L.G."/>
            <person name="Henrissat B."/>
            <person name="Grigoriev I.V."/>
            <person name="Yang Z.L."/>
            <person name="Xu J."/>
            <person name="Martin F.M."/>
        </authorList>
    </citation>
    <scope>NUCLEOTIDE SEQUENCE</scope>
    <source>
        <strain evidence="4">KKN 215</strain>
    </source>
</reference>
<sequence length="420" mass="45393">MFTPPPSPLPWKTNAGPSSRADDKGESLFRDASPSPSPSPSSSSVTLASPSSSPAPDVSEKEPPKIELPPSQMEAKRRMGRRTTWTIIVVPLILLLITFTTRYLSHPVVLDVLSGDLPISWPIEHPWQSHNHKRQPDPAPQQTSNGGISFPSPTTTDSLPAPSSTPRPPSNDQPIPTVPSSKPTLPTPFPQPLDTTLSQNFSTQGCKDFFSNMTNTVPFRQCRPFSLLQRSSSEFIQAQSNLTLLNNIVWGTCNTDSSEDTCNSNMAWFRDTLQVQCATELTANNAMVLNTFRGLQAYGLMRDTACLVDQTTNAYCYVEAVRNTNPSDLYFYQLALGTNLPPNVVPSCSTCTKSVMQKFADAVDVPALAGTYNNAVQVANDACGAGYVQMARIGGAAGLKSLSGWSLALMSVVMAFVGML</sequence>
<feature type="region of interest" description="Disordered" evidence="1">
    <location>
        <begin position="1"/>
        <end position="79"/>
    </location>
</feature>
<feature type="compositionally biased region" description="Polar residues" evidence="1">
    <location>
        <begin position="172"/>
        <end position="184"/>
    </location>
</feature>
<protein>
    <recommendedName>
        <fullName evidence="3">DUF7729 domain-containing protein</fullName>
    </recommendedName>
</protein>
<keyword evidence="2" id="KW-0472">Membrane</keyword>
<feature type="compositionally biased region" description="Basic and acidic residues" evidence="1">
    <location>
        <begin position="20"/>
        <end position="29"/>
    </location>
</feature>
<feature type="domain" description="DUF7729" evidence="3">
    <location>
        <begin position="188"/>
        <end position="390"/>
    </location>
</feature>
<dbReference type="PANTHER" id="PTHR39460:SF1">
    <property type="entry name" value="C6 TRANSCRIPTION FACTOR"/>
    <property type="match status" value="1"/>
</dbReference>
<evidence type="ECO:0000313" key="4">
    <source>
        <dbReference type="EMBL" id="KAH8084356.1"/>
    </source>
</evidence>
<feature type="transmembrane region" description="Helical" evidence="2">
    <location>
        <begin position="83"/>
        <end position="104"/>
    </location>
</feature>
<dbReference type="InterPro" id="IPR056146">
    <property type="entry name" value="DUF7729"/>
</dbReference>
<dbReference type="Proteomes" id="UP000813824">
    <property type="component" value="Unassembled WGS sequence"/>
</dbReference>
<keyword evidence="2" id="KW-1133">Transmembrane helix</keyword>
<evidence type="ECO:0000256" key="2">
    <source>
        <dbReference type="SAM" id="Phobius"/>
    </source>
</evidence>
<dbReference type="EMBL" id="JAEVFJ010000046">
    <property type="protein sequence ID" value="KAH8084356.1"/>
    <property type="molecule type" value="Genomic_DNA"/>
</dbReference>
<evidence type="ECO:0000259" key="3">
    <source>
        <dbReference type="Pfam" id="PF24855"/>
    </source>
</evidence>
<keyword evidence="5" id="KW-1185">Reference proteome</keyword>
<name>A0A8K0UHK7_9AGAR</name>
<feature type="region of interest" description="Disordered" evidence="1">
    <location>
        <begin position="128"/>
        <end position="197"/>
    </location>
</feature>